<evidence type="ECO:0000313" key="3">
    <source>
        <dbReference type="EMBL" id="BAU18210.1"/>
    </source>
</evidence>
<evidence type="ECO:0000256" key="1">
    <source>
        <dbReference type="SAM" id="MobiDB-lite"/>
    </source>
</evidence>
<dbReference type="AlphaFoldDB" id="A0A0S3UL23"/>
<feature type="region of interest" description="Disordered" evidence="1">
    <location>
        <begin position="48"/>
        <end position="94"/>
    </location>
</feature>
<accession>A0A0S3UL23</accession>
<name>A0A0S3UL23_PREIN</name>
<organism evidence="3 4">
    <name type="scientific">Prevotella intermedia</name>
    <dbReference type="NCBI Taxonomy" id="28131"/>
    <lineage>
        <taxon>Bacteria</taxon>
        <taxon>Pseudomonadati</taxon>
        <taxon>Bacteroidota</taxon>
        <taxon>Bacteroidia</taxon>
        <taxon>Bacteroidales</taxon>
        <taxon>Prevotellaceae</taxon>
        <taxon>Prevotella</taxon>
    </lineage>
</organism>
<gene>
    <name evidence="2" type="ORF">PIOMA14_I_1001</name>
    <name evidence="3" type="ORF">PIOMA14_I_1702</name>
</gene>
<feature type="compositionally biased region" description="Polar residues" evidence="1">
    <location>
        <begin position="82"/>
        <end position="94"/>
    </location>
</feature>
<reference evidence="3 4" key="1">
    <citation type="journal article" date="2016" name="DNA Res.">
        <title>The complete genome sequencing of Prevotella intermedia strain OMA14 and a subsequent fine-scale, intra-species genomic comparison reveal an unusual amplification of conjugative and mobile transposons and identify a novel Prevotella-lineage-specific repeat.</title>
        <authorList>
            <person name="Naito M."/>
            <person name="Ogura Y."/>
            <person name="Itoh T."/>
            <person name="Shoji M."/>
            <person name="Okamoto M."/>
            <person name="Hayashi T."/>
            <person name="Nakayama K."/>
        </authorList>
    </citation>
    <scope>NUCLEOTIDE SEQUENCE [LARGE SCALE GENOMIC DNA]</scope>
    <source>
        <strain evidence="3 4">OMA14</strain>
    </source>
</reference>
<protein>
    <submittedName>
        <fullName evidence="3">Uncharacterized protein</fullName>
    </submittedName>
</protein>
<dbReference type="EMBL" id="AP014597">
    <property type="protein sequence ID" value="BAU17509.1"/>
    <property type="molecule type" value="Genomic_DNA"/>
</dbReference>
<dbReference type="EMBL" id="AP014597">
    <property type="protein sequence ID" value="BAU18210.1"/>
    <property type="molecule type" value="Genomic_DNA"/>
</dbReference>
<proteinExistence type="predicted"/>
<feature type="compositionally biased region" description="Acidic residues" evidence="1">
    <location>
        <begin position="57"/>
        <end position="75"/>
    </location>
</feature>
<dbReference type="Proteomes" id="UP000217431">
    <property type="component" value="Chromosome I"/>
</dbReference>
<sequence>MKLKVTSAFRDRDDHVTVYDPDTILEVKDKDRAQSLIDRGLCKEFKGKTAPTYILGTEEDGSQPDESEGGTDENPDTGAAGQEQNPNSNPEGDE</sequence>
<evidence type="ECO:0000313" key="2">
    <source>
        <dbReference type="EMBL" id="BAU17509.1"/>
    </source>
</evidence>
<dbReference type="STRING" id="28131.BWX40_08595"/>
<evidence type="ECO:0000313" key="4">
    <source>
        <dbReference type="Proteomes" id="UP000217431"/>
    </source>
</evidence>